<reference evidence="4 5" key="1">
    <citation type="submission" date="2020-01" db="EMBL/GenBank/DDBJ databases">
        <title>The genomic epidemiology of tigecycline resistance gene tet(X) variants in a swine farm in China.</title>
        <authorList>
            <person name="Peng K."/>
            <person name="Li R."/>
        </authorList>
    </citation>
    <scope>NUCLEOTIDE SEQUENCE [LARGE SCALE GENOMIC DNA]</scope>
    <source>
        <strain evidence="4 5">ZN3</strain>
    </source>
</reference>
<feature type="transmembrane region" description="Helical" evidence="2">
    <location>
        <begin position="1451"/>
        <end position="1471"/>
    </location>
</feature>
<sequence>MEQFHQSQAFNFTSALTGHVDPRTGVFCTNITIAHLIGNQHMGPELSLTLSYSPLNFYNLLYGFGIVDNLTSYNKNSKILTLSTGQVYKVKEEKQESTFIHAKPKNFKFSKKGNELWVLYKSGVSEKLTSYNTADDVKVVREIYSPSGNKLTLEWEAFGDSFRLKSVRDNSSELFKATYSETLGRIQFDIWPETNESYSIILYKQDIFLSTVTICVLNTDLVWQLFYTRYGRSNIHKYLTKIITPTGLVEHVEYQTNGHRLPEGNQSYQVNSRSPIRVINKIPYIAYVKKHFVSPGLGTKKQIVEYDFSEKNFLGYGGASARITTNGQDYLYNVENNYQYDSIEKRKDTDKNITFATKRIYNSFHLVIEEREQTISHTNEILCEKITQITYYADINKSFEQQLPQYQMPKEYLIIWKQGDNYRREKSITEYDNECNIISMVAFDSTKSEFTYYDPSGESGKCPAEPNGFKKFIKEETITPATTEFETPTRKKQYLYDSFSIKNSQLLPVNNMVLLTSEIILSNNNQIRKQSISYYNDVSSDNLGRVLEKKVTITEQQVETLSLKEEYEWSYSNSDYISCIKKLTGIKDNIVVSTEKRWTPISYRLIMEKDTQGNISEYQYDKLGQVISNILSPKTPYENKIEYELNIALSNVPIEFSVKDALGNKYLSKMDGEGRIVEKFYFTEEIPNGFRIEKYDYNSLGKVISVTHYDLHNIDNPNEQPKENLILYKYNDWGDLISEDYSNGFSNRKIFDPIKNQFTSQSISLLNVNKKSGIIQKEFNQSGKINKIVQLKSDGVTEEYYWQFFTDGLGRIRKTIDRSNNVTTFKYDDFDQLIEKKLPDGSIIKKKYKDSLPIQISLKPNDSNEMILGTQEFDSFGRLTRYQCGGRNLTMSYQGASPDPHQVKTADNSIISYEYISELDNAISSIKFNGEIQQYEYEPLTGRLIKYSENNGFNHLFSYTKSGQLKNEKITLQGKAERRVNYSYSLRNLLVSYTGVDNETQIYVYDNNNQITQIVDRAVTTTVNYNELGNYIGHKAMYNVNNSTLETKLTLDDFGRETKRELIEIRNNKTKNIDVEQTFLMTNKLSNKKLFLNKREIKNETYAYDNMGRLLNYLCKGEMFSKDSEGRNIKQQSYLWDALGNIKKSTTIFDSGNEVVDYHYQNTNDPCQLTRLSYSNNKPSITLNYDLNGRMIEDVFGYKLTYDKLGRLKTVINNKDTISYGYDGLNRLLTKEYKGEVGELYYRNDAIANEVYPNVNVRYNLLGKYCVGFKHDIKSNNNDTELYTEVATDMMGSAFTFFNISDDPASFLSYSPWGDGAGALSTGPRFTGELWDSFSQSYLLGNGYRAYQPRLMRFTCPDSLSPFGAGGLNAYAYCNGDPVNLSDPSGHISGWGWASIILGGVGLLLAPLTFGASLEFGLGVALALTTLEVASGATAIAAGALEERDPKSSEILGWISLGLATPSIGLGIYSLGKGISKTATIFKNKPITLGGTMRKIDLLDQGFYTFEDTYKNANRLNIVSHGEPIGEGSLLTVLTEGGLRNMDADELYSILKTHYNLDDYASLRTLACHSGVGGIHSVGYKLGQLAQKDVKSFIGPMTGNFVLEDVFDLFAEAVKIAGPAGHAKMAKTFSERHVFKIHKTNPYSIFDVFNHYSWTYQPTMFRY</sequence>
<feature type="domain" description="Teneurin-like YD-shell" evidence="3">
    <location>
        <begin position="1034"/>
        <end position="1358"/>
    </location>
</feature>
<keyword evidence="2" id="KW-1133">Transmembrane helix</keyword>
<proteinExistence type="predicted"/>
<dbReference type="InterPro" id="IPR022385">
    <property type="entry name" value="Rhs_assc_core"/>
</dbReference>
<dbReference type="RefSeq" id="WP_164526018.1">
    <property type="nucleotide sequence ID" value="NZ_CP047344.1"/>
</dbReference>
<organism evidence="4 5">
    <name type="scientific">Proteus vulgaris</name>
    <dbReference type="NCBI Taxonomy" id="585"/>
    <lineage>
        <taxon>Bacteria</taxon>
        <taxon>Pseudomonadati</taxon>
        <taxon>Pseudomonadota</taxon>
        <taxon>Gammaproteobacteria</taxon>
        <taxon>Enterobacterales</taxon>
        <taxon>Morganellaceae</taxon>
        <taxon>Proteus</taxon>
    </lineage>
</organism>
<feature type="transmembrane region" description="Helical" evidence="2">
    <location>
        <begin position="1417"/>
        <end position="1439"/>
    </location>
</feature>
<evidence type="ECO:0000313" key="4">
    <source>
        <dbReference type="EMBL" id="QIF93255.1"/>
    </source>
</evidence>
<keyword evidence="2" id="KW-0812">Transmembrane</keyword>
<dbReference type="Gene3D" id="2.180.10.10">
    <property type="entry name" value="RHS repeat-associated core"/>
    <property type="match status" value="2"/>
</dbReference>
<evidence type="ECO:0000259" key="3">
    <source>
        <dbReference type="Pfam" id="PF25023"/>
    </source>
</evidence>
<keyword evidence="1" id="KW-0677">Repeat</keyword>
<gene>
    <name evidence="4" type="ORF">GTH24_04815</name>
</gene>
<name>A0A6G6SFG2_PROVU</name>
<dbReference type="Pfam" id="PF25023">
    <property type="entry name" value="TEN_YD-shell"/>
    <property type="match status" value="1"/>
</dbReference>
<evidence type="ECO:0000256" key="1">
    <source>
        <dbReference type="ARBA" id="ARBA00022737"/>
    </source>
</evidence>
<dbReference type="NCBIfam" id="TIGR01643">
    <property type="entry name" value="YD_repeat_2x"/>
    <property type="match status" value="1"/>
</dbReference>
<dbReference type="EMBL" id="CP047344">
    <property type="protein sequence ID" value="QIF93255.1"/>
    <property type="molecule type" value="Genomic_DNA"/>
</dbReference>
<dbReference type="InterPro" id="IPR006530">
    <property type="entry name" value="YD"/>
</dbReference>
<dbReference type="NCBIfam" id="TIGR03696">
    <property type="entry name" value="Rhs_assc_core"/>
    <property type="match status" value="1"/>
</dbReference>
<keyword evidence="5" id="KW-1185">Reference proteome</keyword>
<accession>A0A6G6SFG2</accession>
<evidence type="ECO:0000256" key="2">
    <source>
        <dbReference type="SAM" id="Phobius"/>
    </source>
</evidence>
<evidence type="ECO:0000313" key="5">
    <source>
        <dbReference type="Proteomes" id="UP000503287"/>
    </source>
</evidence>
<dbReference type="Proteomes" id="UP000503287">
    <property type="component" value="Chromosome"/>
</dbReference>
<dbReference type="PANTHER" id="PTHR32305">
    <property type="match status" value="1"/>
</dbReference>
<protein>
    <recommendedName>
        <fullName evidence="3">Teneurin-like YD-shell domain-containing protein</fullName>
    </recommendedName>
</protein>
<keyword evidence="2" id="KW-0472">Membrane</keyword>
<feature type="transmembrane region" description="Helical" evidence="2">
    <location>
        <begin position="1390"/>
        <end position="1410"/>
    </location>
</feature>
<dbReference type="InterPro" id="IPR056823">
    <property type="entry name" value="TEN-like_YD-shell"/>
</dbReference>
<dbReference type="PANTHER" id="PTHR32305:SF15">
    <property type="entry name" value="PROTEIN RHSA-RELATED"/>
    <property type="match status" value="1"/>
</dbReference>
<dbReference type="InterPro" id="IPR050708">
    <property type="entry name" value="T6SS_VgrG/RHS"/>
</dbReference>